<feature type="transmembrane region" description="Helical" evidence="1">
    <location>
        <begin position="185"/>
        <end position="210"/>
    </location>
</feature>
<dbReference type="Proteomes" id="UP000005778">
    <property type="component" value="Chromosome"/>
</dbReference>
<dbReference type="eggNOG" id="ENOG5032W9T">
    <property type="taxonomic scope" value="Bacteria"/>
</dbReference>
<evidence type="ECO:0000256" key="1">
    <source>
        <dbReference type="SAM" id="Phobius"/>
    </source>
</evidence>
<evidence type="ECO:0000313" key="2">
    <source>
        <dbReference type="EMBL" id="EIM65473.1"/>
    </source>
</evidence>
<organism evidence="2 3">
    <name type="scientific">Desulfobacter postgatei 2ac9</name>
    <dbReference type="NCBI Taxonomy" id="879212"/>
    <lineage>
        <taxon>Bacteria</taxon>
        <taxon>Pseudomonadati</taxon>
        <taxon>Thermodesulfobacteriota</taxon>
        <taxon>Desulfobacteria</taxon>
        <taxon>Desulfobacterales</taxon>
        <taxon>Desulfobacteraceae</taxon>
        <taxon>Desulfobacter</taxon>
    </lineage>
</organism>
<dbReference type="OrthoDB" id="2641383at2"/>
<protein>
    <submittedName>
        <fullName evidence="2">Uncharacterized protein</fullName>
    </submittedName>
</protein>
<dbReference type="EMBL" id="CM001488">
    <property type="protein sequence ID" value="EIM65473.1"/>
    <property type="molecule type" value="Genomic_DNA"/>
</dbReference>
<keyword evidence="1" id="KW-1133">Transmembrane helix</keyword>
<gene>
    <name evidence="2" type="ORF">DespoDRAFT_03738</name>
</gene>
<evidence type="ECO:0000313" key="3">
    <source>
        <dbReference type="Proteomes" id="UP000005778"/>
    </source>
</evidence>
<keyword evidence="1" id="KW-0472">Membrane</keyword>
<dbReference type="AlphaFoldDB" id="I5B7L0"/>
<proteinExistence type="predicted"/>
<dbReference type="RefSeq" id="WP_004075699.1">
    <property type="nucleotide sequence ID" value="NZ_CM001488.1"/>
</dbReference>
<feature type="transmembrane region" description="Helical" evidence="1">
    <location>
        <begin position="6"/>
        <end position="23"/>
    </location>
</feature>
<dbReference type="HOGENOM" id="CLU_106717_0_0_7"/>
<keyword evidence="3" id="KW-1185">Reference proteome</keyword>
<name>I5B7L0_9BACT</name>
<reference evidence="2 3" key="2">
    <citation type="submission" date="2012-02" db="EMBL/GenBank/DDBJ databases">
        <title>Improved High-Quality Draft sequence of Desulfobacter postgatei 2ac9.</title>
        <authorList>
            <consortium name="US DOE Joint Genome Institute"/>
            <person name="Lucas S."/>
            <person name="Han J."/>
            <person name="Lapidus A."/>
            <person name="Cheng J.-F."/>
            <person name="Goodwin L."/>
            <person name="Pitluck S."/>
            <person name="Peters L."/>
            <person name="Ovchinnikova G."/>
            <person name="Held B."/>
            <person name="Detter J.C."/>
            <person name="Han C."/>
            <person name="Tapia R."/>
            <person name="Land M."/>
            <person name="Hauser L."/>
            <person name="Kyrpides N."/>
            <person name="Ivanova N."/>
            <person name="Pagani I."/>
            <person name="Orellana R."/>
            <person name="Lovley D."/>
            <person name="Woyke T."/>
        </authorList>
    </citation>
    <scope>NUCLEOTIDE SEQUENCE [LARGE SCALE GENOMIC DNA]</scope>
    <source>
        <strain evidence="2 3">2ac9</strain>
    </source>
</reference>
<sequence length="222" mass="25680">MSNAIVFAVITGIGVYGLIMLLIKRRHYRFKYEFGIEFLNNLQKYWESSGKDWDTYSWLIHRSNKMQGEMGGHGVTHGYKPPYQNFIIKRYEIILNMIPELRKCLENDLLRTNPLASQYFNALQESLVRYIGSIEDMETDLKKELKNPIKWFRHGVRDIVALPAYLLGWLGVISDLTVKRIVSSLLFSAISGIFALVGFVSAILTIVIGWDKFLEIVTKIWP</sequence>
<feature type="transmembrane region" description="Helical" evidence="1">
    <location>
        <begin position="155"/>
        <end position="173"/>
    </location>
</feature>
<accession>I5B7L0</accession>
<reference evidence="2 3" key="1">
    <citation type="submission" date="2011-09" db="EMBL/GenBank/DDBJ databases">
        <authorList>
            <consortium name="US DOE Joint Genome Institute (JGI-PGF)"/>
            <person name="Lucas S."/>
            <person name="Han J."/>
            <person name="Lapidus A."/>
            <person name="Cheng J.-F."/>
            <person name="Goodwin L."/>
            <person name="Pitluck S."/>
            <person name="Peters L."/>
            <person name="Land M.L."/>
            <person name="Hauser L."/>
            <person name="Orellana R."/>
            <person name="Lovley D."/>
            <person name="Woyke T.J."/>
        </authorList>
    </citation>
    <scope>NUCLEOTIDE SEQUENCE [LARGE SCALE GENOMIC DNA]</scope>
    <source>
        <strain evidence="2 3">2ac9</strain>
    </source>
</reference>
<keyword evidence="1" id="KW-0812">Transmembrane</keyword>